<dbReference type="GO" id="GO:0045944">
    <property type="term" value="P:positive regulation of transcription by RNA polymerase II"/>
    <property type="evidence" value="ECO:0007669"/>
    <property type="project" value="TreeGrafter"/>
</dbReference>
<dbReference type="eggNOG" id="KOG4177">
    <property type="taxonomic scope" value="Eukaryota"/>
</dbReference>
<dbReference type="SUPFAM" id="SSF48403">
    <property type="entry name" value="Ankyrin repeat"/>
    <property type="match status" value="2"/>
</dbReference>
<keyword evidence="1" id="KW-0677">Repeat</keyword>
<dbReference type="STRING" id="1076935.U4KY23"/>
<gene>
    <name evidence="4" type="ORF">PCON_06654</name>
</gene>
<dbReference type="InterPro" id="IPR036770">
    <property type="entry name" value="Ankyrin_rpt-contain_sf"/>
</dbReference>
<dbReference type="OrthoDB" id="3182339at2759"/>
<dbReference type="GO" id="GO:0005634">
    <property type="term" value="C:nucleus"/>
    <property type="evidence" value="ECO:0007669"/>
    <property type="project" value="TreeGrafter"/>
</dbReference>
<sequence length="418" mass="46997">MTTARASVFPAEVWILIGEHSTSGTLLELCRLNQFYHSLLKSSLYRLAAKTSLEWKCTCEGDPCIHRCICKSNNPVLWAIENGQHATLTALFQYGIEPNTKLAHNCQMSPWSLFSYAVNMGHINVVRCFLDAGANVHDQNESNPWWNGQFSLSVLKYAAAQDKSVKEIVQLLLERGADAKPSKDVAVAPPLSWAAGNFDYPEIVAVAELMVQYGADINYCDTFGLTALLTAASHDVMPMVEYLLKNGANPHLGRTMARGHNALYWAVKNENLEMVKMLLQYGASPNSYDNVHRPNRPMETPIHAMLRRAKNRRAKEKEHIIDLDMLKVLLEYGFDASVRDQRKGTIVHYVFRDPNIWDLDDDMVKTIIENVDLKDFDEVNKDGITGLQDAEMLGNKEFLECIKERMAQASTSGAIETN</sequence>
<name>U4KY23_PYROM</name>
<dbReference type="PROSITE" id="PS50297">
    <property type="entry name" value="ANK_REP_REGION"/>
    <property type="match status" value="1"/>
</dbReference>
<dbReference type="PROSITE" id="PS50088">
    <property type="entry name" value="ANK_REPEAT"/>
    <property type="match status" value="2"/>
</dbReference>
<feature type="repeat" description="ANK" evidence="3">
    <location>
        <begin position="258"/>
        <end position="290"/>
    </location>
</feature>
<dbReference type="PANTHER" id="PTHR24193">
    <property type="entry name" value="ANKYRIN REPEAT PROTEIN"/>
    <property type="match status" value="1"/>
</dbReference>
<keyword evidence="5" id="KW-1185">Reference proteome</keyword>
<organism evidence="4 5">
    <name type="scientific">Pyronema omphalodes (strain CBS 100304)</name>
    <name type="common">Pyronema confluens</name>
    <dbReference type="NCBI Taxonomy" id="1076935"/>
    <lineage>
        <taxon>Eukaryota</taxon>
        <taxon>Fungi</taxon>
        <taxon>Dikarya</taxon>
        <taxon>Ascomycota</taxon>
        <taxon>Pezizomycotina</taxon>
        <taxon>Pezizomycetes</taxon>
        <taxon>Pezizales</taxon>
        <taxon>Pyronemataceae</taxon>
        <taxon>Pyronema</taxon>
    </lineage>
</organism>
<evidence type="ECO:0000256" key="2">
    <source>
        <dbReference type="ARBA" id="ARBA00023043"/>
    </source>
</evidence>
<reference evidence="4 5" key="1">
    <citation type="journal article" date="2013" name="PLoS Genet.">
        <title>The genome and development-dependent transcriptomes of Pyronema confluens: a window into fungal evolution.</title>
        <authorList>
            <person name="Traeger S."/>
            <person name="Altegoer F."/>
            <person name="Freitag M."/>
            <person name="Gabaldon T."/>
            <person name="Kempken F."/>
            <person name="Kumar A."/>
            <person name="Marcet-Houben M."/>
            <person name="Poggeler S."/>
            <person name="Stajich J.E."/>
            <person name="Nowrousian M."/>
        </authorList>
    </citation>
    <scope>NUCLEOTIDE SEQUENCE [LARGE SCALE GENOMIC DNA]</scope>
    <source>
        <strain evidence="5">CBS 100304</strain>
        <tissue evidence="4">Vegetative mycelium</tissue>
    </source>
</reference>
<dbReference type="Proteomes" id="UP000018144">
    <property type="component" value="Unassembled WGS sequence"/>
</dbReference>
<dbReference type="Gene3D" id="1.25.40.20">
    <property type="entry name" value="Ankyrin repeat-containing domain"/>
    <property type="match status" value="2"/>
</dbReference>
<evidence type="ECO:0000256" key="3">
    <source>
        <dbReference type="PROSITE-ProRule" id="PRU00023"/>
    </source>
</evidence>
<evidence type="ECO:0000313" key="4">
    <source>
        <dbReference type="EMBL" id="CCX07067.1"/>
    </source>
</evidence>
<accession>U4KY23</accession>
<dbReference type="AlphaFoldDB" id="U4KY23"/>
<dbReference type="GO" id="GO:0000976">
    <property type="term" value="F:transcription cis-regulatory region binding"/>
    <property type="evidence" value="ECO:0007669"/>
    <property type="project" value="TreeGrafter"/>
</dbReference>
<dbReference type="EMBL" id="HF935332">
    <property type="protein sequence ID" value="CCX07067.1"/>
    <property type="molecule type" value="Genomic_DNA"/>
</dbReference>
<proteinExistence type="predicted"/>
<dbReference type="InterPro" id="IPR050663">
    <property type="entry name" value="Ankyrin-SOCS_Box"/>
</dbReference>
<dbReference type="InterPro" id="IPR002110">
    <property type="entry name" value="Ankyrin_rpt"/>
</dbReference>
<keyword evidence="2 3" id="KW-0040">ANK repeat</keyword>
<dbReference type="PANTHER" id="PTHR24193:SF121">
    <property type="entry name" value="ADA2A-CONTAINING COMPLEX COMPONENT 3, ISOFORM D"/>
    <property type="match status" value="1"/>
</dbReference>
<dbReference type="SMART" id="SM00248">
    <property type="entry name" value="ANK"/>
    <property type="match status" value="7"/>
</dbReference>
<evidence type="ECO:0000256" key="1">
    <source>
        <dbReference type="ARBA" id="ARBA00022737"/>
    </source>
</evidence>
<feature type="repeat" description="ANK" evidence="3">
    <location>
        <begin position="223"/>
        <end position="255"/>
    </location>
</feature>
<evidence type="ECO:0000313" key="5">
    <source>
        <dbReference type="Proteomes" id="UP000018144"/>
    </source>
</evidence>
<dbReference type="Pfam" id="PF12796">
    <property type="entry name" value="Ank_2"/>
    <property type="match status" value="2"/>
</dbReference>
<protein>
    <submittedName>
        <fullName evidence="4">Similar to 2-5A-dependent ribonuclease acc. no. Q05823</fullName>
    </submittedName>
</protein>